<sequence>MPMMRWAMLPDLAPMAPVVFGVRPVVFIPRPRTVPPVPVLPANRPAAFLIMLPKFI</sequence>
<gene>
    <name evidence="1" type="ORF">ARTSIC4J27_1873</name>
</gene>
<name>A0A024H1P4_9MICC</name>
<protein>
    <submittedName>
        <fullName evidence="1">Uncharacterized protein</fullName>
    </submittedName>
</protein>
<comment type="caution">
    <text evidence="1">The sequence shown here is derived from an EMBL/GenBank/DDBJ whole genome shotgun (WGS) entry which is preliminary data.</text>
</comment>
<proteinExistence type="predicted"/>
<dbReference type="STRING" id="861266.ARTSIC4J27_1873"/>
<evidence type="ECO:0000313" key="2">
    <source>
        <dbReference type="Proteomes" id="UP000035722"/>
    </source>
</evidence>
<dbReference type="Proteomes" id="UP000035722">
    <property type="component" value="Unassembled WGS sequence"/>
</dbReference>
<accession>A0A024H1P4</accession>
<dbReference type="AlphaFoldDB" id="A0A024H1P4"/>
<evidence type="ECO:0000313" key="1">
    <source>
        <dbReference type="EMBL" id="CCQ45913.1"/>
    </source>
</evidence>
<keyword evidence="2" id="KW-1185">Reference proteome</keyword>
<reference evidence="2" key="1">
    <citation type="journal article" date="2014" name="Genome Announc.">
        <title>Genome Sequence of Arthrobacter siccitolerans 4J27, a Xeroprotectant-Producing Desiccation-Tolerant Microorganism.</title>
        <authorList>
            <person name="Manzanera M."/>
            <person name="Santa-Cruz-Calvo L."/>
            <person name="Vilchez J.I."/>
            <person name="Garcia-Fontana C."/>
            <person name="Silva-Castro G.A."/>
            <person name="Calvo C."/>
            <person name="Gonzalez-Lopez J."/>
        </authorList>
    </citation>
    <scope>NUCLEOTIDE SEQUENCE [LARGE SCALE GENOMIC DNA]</scope>
    <source>
        <strain evidence="2">4J27</strain>
    </source>
</reference>
<dbReference type="EMBL" id="CAQI01000041">
    <property type="protein sequence ID" value="CCQ45913.1"/>
    <property type="molecule type" value="Genomic_DNA"/>
</dbReference>
<organism evidence="1 2">
    <name type="scientific">Pseudarthrobacter siccitolerans</name>
    <dbReference type="NCBI Taxonomy" id="861266"/>
    <lineage>
        <taxon>Bacteria</taxon>
        <taxon>Bacillati</taxon>
        <taxon>Actinomycetota</taxon>
        <taxon>Actinomycetes</taxon>
        <taxon>Micrococcales</taxon>
        <taxon>Micrococcaceae</taxon>
        <taxon>Pseudarthrobacter</taxon>
    </lineage>
</organism>